<dbReference type="Gramene" id="TVU41776">
    <property type="protein sequence ID" value="TVU41776"/>
    <property type="gene ID" value="EJB05_15324"/>
</dbReference>
<evidence type="ECO:0000313" key="2">
    <source>
        <dbReference type="EMBL" id="TVU41776.1"/>
    </source>
</evidence>
<keyword evidence="3" id="KW-1185">Reference proteome</keyword>
<feature type="non-terminal residue" evidence="2">
    <location>
        <position position="1"/>
    </location>
</feature>
<dbReference type="AlphaFoldDB" id="A0A5J9W1L6"/>
<gene>
    <name evidence="2" type="ORF">EJB05_15324</name>
</gene>
<name>A0A5J9W1L6_9POAL</name>
<evidence type="ECO:0000313" key="3">
    <source>
        <dbReference type="Proteomes" id="UP000324897"/>
    </source>
</evidence>
<accession>A0A5J9W1L6</accession>
<reference evidence="2 3" key="1">
    <citation type="journal article" date="2019" name="Sci. Rep.">
        <title>A high-quality genome of Eragrostis curvula grass provides insights into Poaceae evolution and supports new strategies to enhance forage quality.</title>
        <authorList>
            <person name="Carballo J."/>
            <person name="Santos B.A.C.M."/>
            <person name="Zappacosta D."/>
            <person name="Garbus I."/>
            <person name="Selva J.P."/>
            <person name="Gallo C.A."/>
            <person name="Diaz A."/>
            <person name="Albertini E."/>
            <person name="Caccamo M."/>
            <person name="Echenique V."/>
        </authorList>
    </citation>
    <scope>NUCLEOTIDE SEQUENCE [LARGE SCALE GENOMIC DNA]</scope>
    <source>
        <strain evidence="3">cv. Victoria</strain>
        <tissue evidence="2">Leaf</tissue>
    </source>
</reference>
<dbReference type="Proteomes" id="UP000324897">
    <property type="component" value="Chromosome 4"/>
</dbReference>
<feature type="region of interest" description="Disordered" evidence="1">
    <location>
        <begin position="171"/>
        <end position="197"/>
    </location>
</feature>
<comment type="caution">
    <text evidence="2">The sequence shown here is derived from an EMBL/GenBank/DDBJ whole genome shotgun (WGS) entry which is preliminary data.</text>
</comment>
<evidence type="ECO:0000256" key="1">
    <source>
        <dbReference type="SAM" id="MobiDB-lite"/>
    </source>
</evidence>
<organism evidence="2 3">
    <name type="scientific">Eragrostis curvula</name>
    <name type="common">weeping love grass</name>
    <dbReference type="NCBI Taxonomy" id="38414"/>
    <lineage>
        <taxon>Eukaryota</taxon>
        <taxon>Viridiplantae</taxon>
        <taxon>Streptophyta</taxon>
        <taxon>Embryophyta</taxon>
        <taxon>Tracheophyta</taxon>
        <taxon>Spermatophyta</taxon>
        <taxon>Magnoliopsida</taxon>
        <taxon>Liliopsida</taxon>
        <taxon>Poales</taxon>
        <taxon>Poaceae</taxon>
        <taxon>PACMAD clade</taxon>
        <taxon>Chloridoideae</taxon>
        <taxon>Eragrostideae</taxon>
        <taxon>Eragrostidinae</taxon>
        <taxon>Eragrostis</taxon>
    </lineage>
</organism>
<proteinExistence type="predicted"/>
<protein>
    <submittedName>
        <fullName evidence="2">Uncharacterized protein</fullName>
    </submittedName>
</protein>
<dbReference type="OrthoDB" id="10653032at2759"/>
<dbReference type="EMBL" id="RWGY01000007">
    <property type="protein sequence ID" value="TVU41776.1"/>
    <property type="molecule type" value="Genomic_DNA"/>
</dbReference>
<sequence length="243" mass="26158">MMYTCDGRKEGGKELAPAGTRWSHLDGGDLESVVLGRREASLLVAVHRRAVQERHALLGGPLVRPSGDAVLPVVDAADVEAPLRLAAEVVVRVGEVLEAGQRADSLGDVSGELVVRDVELLQLVQPRHGFRQRALQLVEAEVEHGELAQPAQLLREAGAEAGVEHDELVERAGHPPNTGRDAAAESDVGEHHHRRRRVPEVRRKLEVEVVVVEEDGVELLVENRGGDGAAQVVEAEVDVLDVG</sequence>